<name>A0ACC6JL29_9PSED</name>
<evidence type="ECO:0000313" key="2">
    <source>
        <dbReference type="Proteomes" id="UP001259420"/>
    </source>
</evidence>
<dbReference type="EMBL" id="JAVDSD010000003">
    <property type="protein sequence ID" value="MDR6606962.1"/>
    <property type="molecule type" value="Genomic_DNA"/>
</dbReference>
<gene>
    <name evidence="1" type="ORF">J2X87_002028</name>
</gene>
<keyword evidence="2" id="KW-1185">Reference proteome</keyword>
<accession>A0ACC6JL29</accession>
<evidence type="ECO:0000313" key="1">
    <source>
        <dbReference type="EMBL" id="MDR6606962.1"/>
    </source>
</evidence>
<comment type="caution">
    <text evidence="1">The sequence shown here is derived from an EMBL/GenBank/DDBJ whole genome shotgun (WGS) entry which is preliminary data.</text>
</comment>
<sequence>MWERACSRRRRVSQRQCLLTDRFREQARSHSFCIYQKWKLVLSKAVRPAAWLAK</sequence>
<organism evidence="1 2">
    <name type="scientific">Pseudomonas synxantha</name>
    <dbReference type="NCBI Taxonomy" id="47883"/>
    <lineage>
        <taxon>Bacteria</taxon>
        <taxon>Pseudomonadati</taxon>
        <taxon>Pseudomonadota</taxon>
        <taxon>Gammaproteobacteria</taxon>
        <taxon>Pseudomonadales</taxon>
        <taxon>Pseudomonadaceae</taxon>
        <taxon>Pseudomonas</taxon>
    </lineage>
</organism>
<dbReference type="Proteomes" id="UP001259420">
    <property type="component" value="Unassembled WGS sequence"/>
</dbReference>
<proteinExistence type="predicted"/>
<reference evidence="1" key="1">
    <citation type="submission" date="2023-07" db="EMBL/GenBank/DDBJ databases">
        <title>Sorghum-associated microbial communities from plants grown in Nebraska, USA.</title>
        <authorList>
            <person name="Schachtman D."/>
        </authorList>
    </citation>
    <scope>NUCLEOTIDE SEQUENCE</scope>
    <source>
        <strain evidence="1">BE46</strain>
    </source>
</reference>
<protein>
    <submittedName>
        <fullName evidence="1">Uncharacterized protein</fullName>
    </submittedName>
</protein>